<dbReference type="PRINTS" id="PR00328">
    <property type="entry name" value="SAR1GTPBP"/>
</dbReference>
<dbReference type="GO" id="GO:0003924">
    <property type="term" value="F:GTPase activity"/>
    <property type="evidence" value="ECO:0007669"/>
    <property type="project" value="InterPro"/>
</dbReference>
<dbReference type="SUPFAM" id="SSF52540">
    <property type="entry name" value="P-loop containing nucleoside triphosphate hydrolases"/>
    <property type="match status" value="1"/>
</dbReference>
<dbReference type="SMART" id="SM00178">
    <property type="entry name" value="SAR"/>
    <property type="match status" value="1"/>
</dbReference>
<dbReference type="InterPro" id="IPR006689">
    <property type="entry name" value="Small_GTPase_ARF/SAR"/>
</dbReference>
<dbReference type="PROSITE" id="PS51417">
    <property type="entry name" value="ARF"/>
    <property type="match status" value="1"/>
</dbReference>
<feature type="binding site" evidence="4">
    <location>
        <begin position="142"/>
        <end position="145"/>
    </location>
    <ligand>
        <name>GTP</name>
        <dbReference type="ChEBI" id="CHEBI:37565"/>
    </ligand>
</feature>
<accession>F0WQC9</accession>
<evidence type="ECO:0000256" key="5">
    <source>
        <dbReference type="PIRSR" id="PIRSR606689-2"/>
    </source>
</evidence>
<dbReference type="GO" id="GO:0046872">
    <property type="term" value="F:metal ion binding"/>
    <property type="evidence" value="ECO:0007669"/>
    <property type="project" value="UniProtKB-KW"/>
</dbReference>
<organism evidence="6">
    <name type="scientific">Albugo laibachii Nc14</name>
    <dbReference type="NCBI Taxonomy" id="890382"/>
    <lineage>
        <taxon>Eukaryota</taxon>
        <taxon>Sar</taxon>
        <taxon>Stramenopiles</taxon>
        <taxon>Oomycota</taxon>
        <taxon>Peronosporomycetes</taxon>
        <taxon>Albuginales</taxon>
        <taxon>Albuginaceae</taxon>
        <taxon>Albugo</taxon>
    </lineage>
</organism>
<evidence type="ECO:0000256" key="3">
    <source>
        <dbReference type="ARBA" id="ARBA00023134"/>
    </source>
</evidence>
<evidence type="ECO:0000256" key="4">
    <source>
        <dbReference type="PIRSR" id="PIRSR606689-1"/>
    </source>
</evidence>
<evidence type="ECO:0000256" key="1">
    <source>
        <dbReference type="ARBA" id="ARBA00010290"/>
    </source>
</evidence>
<keyword evidence="5" id="KW-0479">Metal-binding</keyword>
<feature type="binding site" evidence="5">
    <location>
        <position position="31"/>
    </location>
    <ligand>
        <name>Mg(2+)</name>
        <dbReference type="ChEBI" id="CHEBI:18420"/>
    </ligand>
</feature>
<keyword evidence="2 4" id="KW-0547">Nucleotide-binding</keyword>
<dbReference type="HOGENOM" id="CLU_040729_9_3_1"/>
<name>F0WQC9_9STRA</name>
<gene>
    <name evidence="6" type="primary">AlNc14C198G8609</name>
    <name evidence="6" type="ORF">ALNC14_096810</name>
</gene>
<dbReference type="Gene3D" id="3.40.50.300">
    <property type="entry name" value="P-loop containing nucleotide triphosphate hydrolases"/>
    <property type="match status" value="1"/>
</dbReference>
<comment type="similarity">
    <text evidence="1">Belongs to the small GTPase superfamily. Arf family.</text>
</comment>
<dbReference type="PANTHER" id="PTHR11711">
    <property type="entry name" value="ADP RIBOSYLATION FACTOR-RELATED"/>
    <property type="match status" value="1"/>
</dbReference>
<dbReference type="CDD" id="cd00878">
    <property type="entry name" value="Arf_Arl"/>
    <property type="match status" value="1"/>
</dbReference>
<dbReference type="GO" id="GO:0005525">
    <property type="term" value="F:GTP binding"/>
    <property type="evidence" value="ECO:0007669"/>
    <property type="project" value="UniProtKB-KW"/>
</dbReference>
<keyword evidence="5" id="KW-0460">Magnesium</keyword>
<dbReference type="InterPro" id="IPR027417">
    <property type="entry name" value="P-loop_NTPase"/>
</dbReference>
<feature type="binding site" evidence="5">
    <location>
        <position position="48"/>
    </location>
    <ligand>
        <name>Mg(2+)</name>
        <dbReference type="ChEBI" id="CHEBI:18420"/>
    </ligand>
</feature>
<feature type="binding site" evidence="4">
    <location>
        <begin position="24"/>
        <end position="31"/>
    </location>
    <ligand>
        <name>GTP</name>
        <dbReference type="ChEBI" id="CHEBI:37565"/>
    </ligand>
</feature>
<feature type="binding site" evidence="4">
    <location>
        <position position="70"/>
    </location>
    <ligand>
        <name>GTP</name>
        <dbReference type="ChEBI" id="CHEBI:37565"/>
    </ligand>
</feature>
<dbReference type="AlphaFoldDB" id="F0WQC9"/>
<evidence type="ECO:0000313" key="6">
    <source>
        <dbReference type="EMBL" id="CCA23537.1"/>
    </source>
</evidence>
<dbReference type="EMBL" id="FR824243">
    <property type="protein sequence ID" value="CCA23537.1"/>
    <property type="molecule type" value="Genomic_DNA"/>
</dbReference>
<dbReference type="InterPro" id="IPR024156">
    <property type="entry name" value="Small_GTPase_ARF"/>
</dbReference>
<reference evidence="6" key="1">
    <citation type="journal article" date="2011" name="PLoS Biol.">
        <title>Gene gain and loss during evolution of obligate parasitism in the white rust pathogen of Arabidopsis thaliana.</title>
        <authorList>
            <person name="Kemen E."/>
            <person name="Gardiner A."/>
            <person name="Schultz-Larsen T."/>
            <person name="Kemen A.C."/>
            <person name="Balmuth A.L."/>
            <person name="Robert-Seilaniantz A."/>
            <person name="Bailey K."/>
            <person name="Holub E."/>
            <person name="Studholme D.J."/>
            <person name="Maclean D."/>
            <person name="Jones J.D."/>
        </authorList>
    </citation>
    <scope>NUCLEOTIDE SEQUENCE</scope>
</reference>
<protein>
    <submittedName>
        <fullName evidence="6">ADPribosylation factor family putative</fullName>
    </submittedName>
</protein>
<proteinExistence type="inferred from homology"/>
<dbReference type="Pfam" id="PF00025">
    <property type="entry name" value="Arf"/>
    <property type="match status" value="1"/>
</dbReference>
<dbReference type="SMART" id="SM00177">
    <property type="entry name" value="ARF"/>
    <property type="match status" value="1"/>
</dbReference>
<evidence type="ECO:0000256" key="2">
    <source>
        <dbReference type="ARBA" id="ARBA00022741"/>
    </source>
</evidence>
<dbReference type="FunFam" id="3.40.50.300:FF:001166">
    <property type="entry name" value="ADP-ribosylation factor D"/>
    <property type="match status" value="1"/>
</dbReference>
<keyword evidence="3 4" id="KW-0342">GTP-binding</keyword>
<sequence>MGSTLSRRVARIWTRNDRRLLLIGLDAAGKTTILYNLRLGKAITSIPTMGFNVETVSFHHLTLYIWDVGGQDSLRPYWRHHFTGTQVRHSSRDGFDFDMLLQGIIFVLDSADMERIKLAKAELHGVLQDTQLKDASLLVLMNKRDLNEAQSIEKLVADLEFVPICQETGRKYYIQPTIATTGEGLHEGMNWLCDHMSEL</sequence>
<reference evidence="6" key="2">
    <citation type="submission" date="2011-02" db="EMBL/GenBank/DDBJ databases">
        <authorList>
            <person name="MacLean D."/>
        </authorList>
    </citation>
    <scope>NUCLEOTIDE SEQUENCE</scope>
</reference>